<dbReference type="GeneID" id="85441313"/>
<evidence type="ECO:0000313" key="2">
    <source>
        <dbReference type="Proteomes" id="UP001230504"/>
    </source>
</evidence>
<protein>
    <submittedName>
        <fullName evidence="1">Uncharacterized protein</fullName>
    </submittedName>
</protein>
<name>A0AAD8Q7G0_9PEZI</name>
<reference evidence="1" key="1">
    <citation type="submission" date="2021-06" db="EMBL/GenBank/DDBJ databases">
        <title>Comparative genomics, transcriptomics and evolutionary studies reveal genomic signatures of adaptation to plant cell wall in hemibiotrophic fungi.</title>
        <authorList>
            <consortium name="DOE Joint Genome Institute"/>
            <person name="Baroncelli R."/>
            <person name="Diaz J.F."/>
            <person name="Benocci T."/>
            <person name="Peng M."/>
            <person name="Battaglia E."/>
            <person name="Haridas S."/>
            <person name="Andreopoulos W."/>
            <person name="Labutti K."/>
            <person name="Pangilinan J."/>
            <person name="Floch G.L."/>
            <person name="Makela M.R."/>
            <person name="Henrissat B."/>
            <person name="Grigoriev I.V."/>
            <person name="Crouch J.A."/>
            <person name="De Vries R.P."/>
            <person name="Sukno S.A."/>
            <person name="Thon M.R."/>
        </authorList>
    </citation>
    <scope>NUCLEOTIDE SEQUENCE</scope>
    <source>
        <strain evidence="1">CBS 125086</strain>
    </source>
</reference>
<accession>A0AAD8Q7G0</accession>
<sequence>MRLVSGSLLCYISFKYLQVQTQPTFRACHDKNGAGTRALTLLPTEQLDHGIILSVEGQLRQCLLGLADPHDPSEVVCAFEPAPDSISILVIGMQIRLAVAGLETMIVLETAL</sequence>
<dbReference type="RefSeq" id="XP_060417489.1">
    <property type="nucleotide sequence ID" value="XM_060557073.1"/>
</dbReference>
<organism evidence="1 2">
    <name type="scientific">Colletotrichum navitas</name>
    <dbReference type="NCBI Taxonomy" id="681940"/>
    <lineage>
        <taxon>Eukaryota</taxon>
        <taxon>Fungi</taxon>
        <taxon>Dikarya</taxon>
        <taxon>Ascomycota</taxon>
        <taxon>Pezizomycotina</taxon>
        <taxon>Sordariomycetes</taxon>
        <taxon>Hypocreomycetidae</taxon>
        <taxon>Glomerellales</taxon>
        <taxon>Glomerellaceae</taxon>
        <taxon>Colletotrichum</taxon>
        <taxon>Colletotrichum graminicola species complex</taxon>
    </lineage>
</organism>
<dbReference type="AlphaFoldDB" id="A0AAD8Q7G0"/>
<dbReference type="EMBL" id="JAHLJV010000011">
    <property type="protein sequence ID" value="KAK1596636.1"/>
    <property type="molecule type" value="Genomic_DNA"/>
</dbReference>
<proteinExistence type="predicted"/>
<evidence type="ECO:0000313" key="1">
    <source>
        <dbReference type="EMBL" id="KAK1596636.1"/>
    </source>
</evidence>
<dbReference type="Proteomes" id="UP001230504">
    <property type="component" value="Unassembled WGS sequence"/>
</dbReference>
<gene>
    <name evidence="1" type="ORF">LY79DRAFT_543776</name>
</gene>
<feature type="non-terminal residue" evidence="1">
    <location>
        <position position="1"/>
    </location>
</feature>
<keyword evidence="2" id="KW-1185">Reference proteome</keyword>
<comment type="caution">
    <text evidence="1">The sequence shown here is derived from an EMBL/GenBank/DDBJ whole genome shotgun (WGS) entry which is preliminary data.</text>
</comment>